<protein>
    <submittedName>
        <fullName evidence="2">Uncharacterized protein</fullName>
    </submittedName>
</protein>
<feature type="compositionally biased region" description="Basic and acidic residues" evidence="1">
    <location>
        <begin position="131"/>
        <end position="150"/>
    </location>
</feature>
<organism evidence="2 3">
    <name type="scientific">Ditylenchus destructor</name>
    <dbReference type="NCBI Taxonomy" id="166010"/>
    <lineage>
        <taxon>Eukaryota</taxon>
        <taxon>Metazoa</taxon>
        <taxon>Ecdysozoa</taxon>
        <taxon>Nematoda</taxon>
        <taxon>Chromadorea</taxon>
        <taxon>Rhabditida</taxon>
        <taxon>Tylenchina</taxon>
        <taxon>Tylenchomorpha</taxon>
        <taxon>Sphaerularioidea</taxon>
        <taxon>Anguinidae</taxon>
        <taxon>Anguininae</taxon>
        <taxon>Ditylenchus</taxon>
    </lineage>
</organism>
<gene>
    <name evidence="2" type="ORF">DdX_13665</name>
</gene>
<feature type="region of interest" description="Disordered" evidence="1">
    <location>
        <begin position="125"/>
        <end position="158"/>
    </location>
</feature>
<evidence type="ECO:0000313" key="2">
    <source>
        <dbReference type="EMBL" id="KAI1705350.1"/>
    </source>
</evidence>
<dbReference type="EMBL" id="JAKKPZ010000057">
    <property type="protein sequence ID" value="KAI1705350.1"/>
    <property type="molecule type" value="Genomic_DNA"/>
</dbReference>
<evidence type="ECO:0000313" key="3">
    <source>
        <dbReference type="Proteomes" id="UP001201812"/>
    </source>
</evidence>
<name>A0AAD4R2E3_9BILA</name>
<keyword evidence="3" id="KW-1185">Reference proteome</keyword>
<proteinExistence type="predicted"/>
<reference evidence="2" key="1">
    <citation type="submission" date="2022-01" db="EMBL/GenBank/DDBJ databases">
        <title>Genome Sequence Resource for Two Populations of Ditylenchus destructor, the Migratory Endoparasitic Phytonematode.</title>
        <authorList>
            <person name="Zhang H."/>
            <person name="Lin R."/>
            <person name="Xie B."/>
        </authorList>
    </citation>
    <scope>NUCLEOTIDE SEQUENCE</scope>
    <source>
        <strain evidence="2">BazhouSP</strain>
    </source>
</reference>
<accession>A0AAD4R2E3</accession>
<evidence type="ECO:0000256" key="1">
    <source>
        <dbReference type="SAM" id="MobiDB-lite"/>
    </source>
</evidence>
<comment type="caution">
    <text evidence="2">The sequence shown here is derived from an EMBL/GenBank/DDBJ whole genome shotgun (WGS) entry which is preliminary data.</text>
</comment>
<sequence length="199" mass="22508">MVERHSSQLAHREVCRRAVSQSRVLGIPSGILEPRIVPVEVLNHEDHPLSINVPDEKPKYRHFVDETYVAVDEEFPDFQIRAIHKNQAGHPDSIGQKIDRKDVKADKYVEKIYVKIDQKPKAISKTVAQPKEAEGLQAKKDNGIHNEQPKKGNAAESEVYGDANGQAAFFTFRVSNAPLSDCFFSTLLSELLMKFFEEI</sequence>
<dbReference type="AlphaFoldDB" id="A0AAD4R2E3"/>
<dbReference type="Proteomes" id="UP001201812">
    <property type="component" value="Unassembled WGS sequence"/>
</dbReference>